<sequence>MAIFSGVARGGREGRSAPGGTREAMFTRSSIRQPNDSSDFDQALGDLDIVENDVAYSLNKKGRWSLPSLLKESISRGEYDDCTLVRSNCIGWYTTVGPVKQLKEKLGRRKRSGYVHAASILNARPAGFGRRRRKSRHNRQQQVGGAEGDNEGENLDQQKPITLYEVYYPSPITSSICHNAKYIGPDSFTTDGKSKRRRARKGRKRGLSDIVKNELDMMDDSEDDFNVYEEDLHDDPKEDSGPFKNGSTDLLLDDLLSRALRASDRFDQNLKRDGNLRVQESACQGSAQKRNIVYIERQNIKDNKPNFKNGTAKKNYKAKTKVIDPTITEPVHIILSTEEISYSSLREKFNDKIIFGECIPRKFILDITENLRRSSVFKTGKFHILACLVFSHDVNNEINNQLEHVYRVHLNMKMTTCLRSLKIETLFDYMESTVEELVQRTVFFMETLPEEAFMPRTFPIVGKALTNFQNLKDCSKWECGSYLPDDCLFYNNIFGINQDFSPEVEGYVLVGPDAVMCYICYEELGGNVRSTALLKCGHWFCDSCWREHLLTSMKEGSRKMVCPEYECQKEVDVGTMMSLMNLDDLLKFQKRCHDNHVEEGRAAKWCPNARCGRVLQTTLKGPVIVHCECGLALCFECLQEAHWPAPCERASTYRGKLRKNGDESIIPVEVIKEVEVRGKNCPFCKRFFEKNGGCPHMMCPCGQEFCWGCLKSWEGNMHNGGDCFKYGYSSTAFTTLINIQPEDILMHRKRHKWYKLALHQRSQRHPLKTKVMKSALPGLSQKLKYYFVKKCPAGECEKLRNYVVKGVRIGSDSEKIPHLLKNLIDMYMEVHHLIEYTAVLLESEELVNYRAPFNSITLRMDALTNFIFSLFENNQDSDPKQILIKSLNLHEQCRKCIGALARAVVSIKS</sequence>
<dbReference type="InterPro" id="IPR001841">
    <property type="entry name" value="Znf_RING"/>
</dbReference>
<dbReference type="Pfam" id="PF00097">
    <property type="entry name" value="zf-C3HC4"/>
    <property type="match status" value="1"/>
</dbReference>
<evidence type="ECO:0000256" key="5">
    <source>
        <dbReference type="ARBA" id="ARBA00022737"/>
    </source>
</evidence>
<evidence type="ECO:0000256" key="9">
    <source>
        <dbReference type="PROSITE-ProRule" id="PRU00175"/>
    </source>
</evidence>
<dbReference type="InterPro" id="IPR002867">
    <property type="entry name" value="IBR_dom"/>
</dbReference>
<dbReference type="PANTHER" id="PTHR11685">
    <property type="entry name" value="RBR FAMILY RING FINGER AND IBR DOMAIN-CONTAINING"/>
    <property type="match status" value="1"/>
</dbReference>
<dbReference type="InterPro" id="IPR044066">
    <property type="entry name" value="TRIAD_supradom"/>
</dbReference>
<feature type="domain" description="RING-type" evidence="12">
    <location>
        <begin position="513"/>
        <end position="727"/>
    </location>
</feature>
<evidence type="ECO:0000313" key="13">
    <source>
        <dbReference type="EMBL" id="KAL3852478.1"/>
    </source>
</evidence>
<dbReference type="PROSITE" id="PS50089">
    <property type="entry name" value="ZF_RING_2"/>
    <property type="match status" value="1"/>
</dbReference>
<keyword evidence="4" id="KW-0479">Metal-binding</keyword>
<reference evidence="13 14" key="1">
    <citation type="submission" date="2024-11" db="EMBL/GenBank/DDBJ databases">
        <title>Chromosome-level genome assembly of the freshwater bivalve Anodonta woodiana.</title>
        <authorList>
            <person name="Chen X."/>
        </authorList>
    </citation>
    <scope>NUCLEOTIDE SEQUENCE [LARGE SCALE GENOMIC DNA]</scope>
    <source>
        <strain evidence="13">MN2024</strain>
        <tissue evidence="13">Gills</tissue>
    </source>
</reference>
<feature type="compositionally biased region" description="Basic residues" evidence="10">
    <location>
        <begin position="129"/>
        <end position="139"/>
    </location>
</feature>
<dbReference type="GO" id="GO:0008270">
    <property type="term" value="F:zinc ion binding"/>
    <property type="evidence" value="ECO:0007669"/>
    <property type="project" value="UniProtKB-KW"/>
</dbReference>
<accession>A0ABD3UVP4</accession>
<dbReference type="Proteomes" id="UP001634394">
    <property type="component" value="Unassembled WGS sequence"/>
</dbReference>
<dbReference type="Gene3D" id="1.20.120.1750">
    <property type="match status" value="1"/>
</dbReference>
<proteinExistence type="predicted"/>
<keyword evidence="5" id="KW-0677">Repeat</keyword>
<evidence type="ECO:0000256" key="10">
    <source>
        <dbReference type="SAM" id="MobiDB-lite"/>
    </source>
</evidence>
<dbReference type="Gene3D" id="3.30.40.10">
    <property type="entry name" value="Zinc/RING finger domain, C3HC4 (zinc finger)"/>
    <property type="match status" value="1"/>
</dbReference>
<keyword evidence="6 9" id="KW-0863">Zinc-finger</keyword>
<dbReference type="AlphaFoldDB" id="A0ABD3UVP4"/>
<evidence type="ECO:0000256" key="7">
    <source>
        <dbReference type="ARBA" id="ARBA00022786"/>
    </source>
</evidence>
<dbReference type="SMART" id="SM00647">
    <property type="entry name" value="IBR"/>
    <property type="match status" value="2"/>
</dbReference>
<organism evidence="13 14">
    <name type="scientific">Sinanodonta woodiana</name>
    <name type="common">Chinese pond mussel</name>
    <name type="synonym">Anodonta woodiana</name>
    <dbReference type="NCBI Taxonomy" id="1069815"/>
    <lineage>
        <taxon>Eukaryota</taxon>
        <taxon>Metazoa</taxon>
        <taxon>Spiralia</taxon>
        <taxon>Lophotrochozoa</taxon>
        <taxon>Mollusca</taxon>
        <taxon>Bivalvia</taxon>
        <taxon>Autobranchia</taxon>
        <taxon>Heteroconchia</taxon>
        <taxon>Palaeoheterodonta</taxon>
        <taxon>Unionida</taxon>
        <taxon>Unionoidea</taxon>
        <taxon>Unionidae</taxon>
        <taxon>Unioninae</taxon>
        <taxon>Sinanodonta</taxon>
    </lineage>
</organism>
<feature type="region of interest" description="Disordered" evidence="10">
    <location>
        <begin position="187"/>
        <end position="206"/>
    </location>
</feature>
<dbReference type="InterPro" id="IPR018957">
    <property type="entry name" value="Znf_C3HC4_RING-type"/>
</dbReference>
<evidence type="ECO:0000256" key="6">
    <source>
        <dbReference type="ARBA" id="ARBA00022771"/>
    </source>
</evidence>
<dbReference type="EMBL" id="JBJQND010000015">
    <property type="protein sequence ID" value="KAL3852478.1"/>
    <property type="molecule type" value="Genomic_DNA"/>
</dbReference>
<evidence type="ECO:0000256" key="2">
    <source>
        <dbReference type="ARBA" id="ARBA00012251"/>
    </source>
</evidence>
<evidence type="ECO:0000256" key="3">
    <source>
        <dbReference type="ARBA" id="ARBA00022679"/>
    </source>
</evidence>
<dbReference type="InterPro" id="IPR013083">
    <property type="entry name" value="Znf_RING/FYVE/PHD"/>
</dbReference>
<evidence type="ECO:0000313" key="14">
    <source>
        <dbReference type="Proteomes" id="UP001634394"/>
    </source>
</evidence>
<evidence type="ECO:0000256" key="4">
    <source>
        <dbReference type="ARBA" id="ARBA00022723"/>
    </source>
</evidence>
<evidence type="ECO:0000256" key="8">
    <source>
        <dbReference type="ARBA" id="ARBA00022833"/>
    </source>
</evidence>
<comment type="caution">
    <text evidence="13">The sequence shown here is derived from an EMBL/GenBank/DDBJ whole genome shotgun (WGS) entry which is preliminary data.</text>
</comment>
<keyword evidence="3" id="KW-0808">Transferase</keyword>
<dbReference type="Pfam" id="PF01485">
    <property type="entry name" value="IBR"/>
    <property type="match status" value="1"/>
</dbReference>
<keyword evidence="8" id="KW-0862">Zinc</keyword>
<feature type="domain" description="RING-type" evidence="11">
    <location>
        <begin position="517"/>
        <end position="563"/>
    </location>
</feature>
<evidence type="ECO:0000259" key="12">
    <source>
        <dbReference type="PROSITE" id="PS51873"/>
    </source>
</evidence>
<dbReference type="Pfam" id="PF22191">
    <property type="entry name" value="IBR_1"/>
    <property type="match status" value="1"/>
</dbReference>
<name>A0ABD3UVP4_SINWO</name>
<feature type="compositionally biased region" description="Basic residues" evidence="10">
    <location>
        <begin position="194"/>
        <end position="205"/>
    </location>
</feature>
<evidence type="ECO:0000259" key="11">
    <source>
        <dbReference type="PROSITE" id="PS50089"/>
    </source>
</evidence>
<dbReference type="InterPro" id="IPR031127">
    <property type="entry name" value="E3_UB_ligase_RBR"/>
</dbReference>
<protein>
    <recommendedName>
        <fullName evidence="2">RBR-type E3 ubiquitin transferase</fullName>
        <ecNumber evidence="2">2.3.2.31</ecNumber>
    </recommendedName>
</protein>
<gene>
    <name evidence="13" type="ORF">ACJMK2_016110</name>
</gene>
<feature type="region of interest" description="Disordered" evidence="10">
    <location>
        <begin position="1"/>
        <end position="22"/>
    </location>
</feature>
<keyword evidence="14" id="KW-1185">Reference proteome</keyword>
<dbReference type="SUPFAM" id="SSF57850">
    <property type="entry name" value="RING/U-box"/>
    <property type="match status" value="3"/>
</dbReference>
<dbReference type="GO" id="GO:0061630">
    <property type="term" value="F:ubiquitin protein ligase activity"/>
    <property type="evidence" value="ECO:0007669"/>
    <property type="project" value="UniProtKB-EC"/>
</dbReference>
<dbReference type="PROSITE" id="PS51873">
    <property type="entry name" value="TRIAD"/>
    <property type="match status" value="1"/>
</dbReference>
<dbReference type="CDD" id="cd20336">
    <property type="entry name" value="Rcat_RBR"/>
    <property type="match status" value="1"/>
</dbReference>
<feature type="region of interest" description="Disordered" evidence="10">
    <location>
        <begin position="126"/>
        <end position="155"/>
    </location>
</feature>
<comment type="catalytic activity">
    <reaction evidence="1">
        <text>[E2 ubiquitin-conjugating enzyme]-S-ubiquitinyl-L-cysteine + [acceptor protein]-L-lysine = [E2 ubiquitin-conjugating enzyme]-L-cysteine + [acceptor protein]-N(6)-ubiquitinyl-L-lysine.</text>
        <dbReference type="EC" id="2.3.2.31"/>
    </reaction>
</comment>
<keyword evidence="7" id="KW-0833">Ubl conjugation pathway</keyword>
<evidence type="ECO:0000256" key="1">
    <source>
        <dbReference type="ARBA" id="ARBA00001798"/>
    </source>
</evidence>
<dbReference type="EC" id="2.3.2.31" evidence="2"/>